<dbReference type="Gene3D" id="3.60.120.10">
    <property type="entry name" value="Anthranilate synthase"/>
    <property type="match status" value="1"/>
</dbReference>
<sequence length="629" mass="66367">MALRQLVARGVPGVALLESLGEVTFQSRFTLLSAAPVSVRHTLPQRPAGEALFPAWLGGLKYEAARAWGLPAHPPDGEAQTWGEYPSGIVWDRADGSVQVVGEPHLDWADLLGGDVPPVPPLSVGAFSADDLSFPDGVLAVQQGILAGEVYQVNLSRGVTAAATGHPLGAYLRLREDNPSPYMAFLDLGRDVIVSCSPERLVRWEGDAVSARPIAGTRARGDTPERDAALELDLRTDAKEAAEHLMLTDLIRHDLGWLSVPGTVNVPEYRSVERYSHVMHLVSEVRGQARAGLDVEDVVRATFPGGTITGAPKERVMQEIAALEPGPRGWYTGSVGVLSGARVELNILIRTASFRRTDGGSGWRVGVRAGAGIVMDSDPARETRETVIKAQALLEVLSGAAPVRAPRAPSVQRGEAWAPAAVTSRPGVGARVLLLDNHDSFTQNLAHDLAALGAEVTLRDHHAPLADLLALRPDAVMVGPGPGTPQSSGVTLPLTRACLELGWPLLGVCLGHQALGEAVGGRVARAGAALHGMPERVRHGGTGLFAGVPQGAVFTRYHSLVVRDLPPGMVTATSADGEVMAMQVPGRPAWGVQFHPESLLSGHGRHLLGNWLTLVRPGVPGEASAVPAR</sequence>
<accession>A0A917PD37</accession>
<dbReference type="InterPro" id="IPR005801">
    <property type="entry name" value="ADC_synthase"/>
</dbReference>
<dbReference type="CDD" id="cd01743">
    <property type="entry name" value="GATase1_Anthranilate_Synthase"/>
    <property type="match status" value="1"/>
</dbReference>
<keyword evidence="5" id="KW-1185">Reference proteome</keyword>
<dbReference type="PRINTS" id="PR00096">
    <property type="entry name" value="GATASE"/>
</dbReference>
<gene>
    <name evidence="4" type="ORF">GCM10008939_14830</name>
</gene>
<dbReference type="AlphaFoldDB" id="A0A917PD37"/>
<dbReference type="InterPro" id="IPR017926">
    <property type="entry name" value="GATASE"/>
</dbReference>
<dbReference type="Gene3D" id="3.40.50.880">
    <property type="match status" value="1"/>
</dbReference>
<comment type="caution">
    <text evidence="4">The sequence shown here is derived from an EMBL/GenBank/DDBJ whole genome shotgun (WGS) entry which is preliminary data.</text>
</comment>
<keyword evidence="1" id="KW-0315">Glutamine amidotransferase</keyword>
<evidence type="ECO:0000259" key="2">
    <source>
        <dbReference type="Pfam" id="PF00117"/>
    </source>
</evidence>
<dbReference type="InterPro" id="IPR015890">
    <property type="entry name" value="Chorismate_C"/>
</dbReference>
<organism evidence="4 5">
    <name type="scientific">Deinococcus aquiradiocola</name>
    <dbReference type="NCBI Taxonomy" id="393059"/>
    <lineage>
        <taxon>Bacteria</taxon>
        <taxon>Thermotogati</taxon>
        <taxon>Deinococcota</taxon>
        <taxon>Deinococci</taxon>
        <taxon>Deinococcales</taxon>
        <taxon>Deinococcaceae</taxon>
        <taxon>Deinococcus</taxon>
    </lineage>
</organism>
<dbReference type="InterPro" id="IPR029062">
    <property type="entry name" value="Class_I_gatase-like"/>
</dbReference>
<dbReference type="EMBL" id="BMOE01000004">
    <property type="protein sequence ID" value="GGJ71479.1"/>
    <property type="molecule type" value="Genomic_DNA"/>
</dbReference>
<name>A0A917PD37_9DEIO</name>
<dbReference type="Proteomes" id="UP000635726">
    <property type="component" value="Unassembled WGS sequence"/>
</dbReference>
<evidence type="ECO:0000313" key="4">
    <source>
        <dbReference type="EMBL" id="GGJ71479.1"/>
    </source>
</evidence>
<protein>
    <submittedName>
        <fullName evidence="4">Aminodeoxychorismate components I/II</fullName>
    </submittedName>
</protein>
<reference evidence="4" key="2">
    <citation type="submission" date="2020-09" db="EMBL/GenBank/DDBJ databases">
        <authorList>
            <person name="Sun Q."/>
            <person name="Ohkuma M."/>
        </authorList>
    </citation>
    <scope>NUCLEOTIDE SEQUENCE</scope>
    <source>
        <strain evidence="4">JCM 14371</strain>
    </source>
</reference>
<dbReference type="SUPFAM" id="SSF52317">
    <property type="entry name" value="Class I glutamine amidotransferase-like"/>
    <property type="match status" value="1"/>
</dbReference>
<proteinExistence type="predicted"/>
<feature type="domain" description="Glutamine amidotransferase" evidence="2">
    <location>
        <begin position="433"/>
        <end position="612"/>
    </location>
</feature>
<feature type="domain" description="Chorismate-utilising enzyme C-terminal" evidence="3">
    <location>
        <begin position="134"/>
        <end position="389"/>
    </location>
</feature>
<dbReference type="InterPro" id="IPR019999">
    <property type="entry name" value="Anth_synth_I-like"/>
</dbReference>
<dbReference type="SUPFAM" id="SSF56322">
    <property type="entry name" value="ADC synthase"/>
    <property type="match status" value="1"/>
</dbReference>
<dbReference type="PROSITE" id="PS51273">
    <property type="entry name" value="GATASE_TYPE_1"/>
    <property type="match status" value="1"/>
</dbReference>
<dbReference type="PANTHER" id="PTHR11236">
    <property type="entry name" value="AMINOBENZOATE/ANTHRANILATE SYNTHASE"/>
    <property type="match status" value="1"/>
</dbReference>
<dbReference type="NCBIfam" id="TIGR00566">
    <property type="entry name" value="trpG_papA"/>
    <property type="match status" value="1"/>
</dbReference>
<dbReference type="Pfam" id="PF00425">
    <property type="entry name" value="Chorismate_bind"/>
    <property type="match status" value="1"/>
</dbReference>
<reference evidence="4" key="1">
    <citation type="journal article" date="2014" name="Int. J. Syst. Evol. Microbiol.">
        <title>Complete genome sequence of Corynebacterium casei LMG S-19264T (=DSM 44701T), isolated from a smear-ripened cheese.</title>
        <authorList>
            <consortium name="US DOE Joint Genome Institute (JGI-PGF)"/>
            <person name="Walter F."/>
            <person name="Albersmeier A."/>
            <person name="Kalinowski J."/>
            <person name="Ruckert C."/>
        </authorList>
    </citation>
    <scope>NUCLEOTIDE SEQUENCE</scope>
    <source>
        <strain evidence="4">JCM 14371</strain>
    </source>
</reference>
<dbReference type="Pfam" id="PF00117">
    <property type="entry name" value="GATase"/>
    <property type="match status" value="1"/>
</dbReference>
<evidence type="ECO:0000259" key="3">
    <source>
        <dbReference type="Pfam" id="PF00425"/>
    </source>
</evidence>
<dbReference type="PRINTS" id="PR00097">
    <property type="entry name" value="ANTSNTHASEII"/>
</dbReference>
<dbReference type="InterPro" id="IPR006221">
    <property type="entry name" value="TrpG/PapA_dom"/>
</dbReference>
<dbReference type="PRINTS" id="PR00099">
    <property type="entry name" value="CPSGATASE"/>
</dbReference>
<dbReference type="PANTHER" id="PTHR11236:SF9">
    <property type="entry name" value="ANTHRANILATE SYNTHASE COMPONENT 1"/>
    <property type="match status" value="1"/>
</dbReference>
<evidence type="ECO:0000256" key="1">
    <source>
        <dbReference type="ARBA" id="ARBA00022962"/>
    </source>
</evidence>
<evidence type="ECO:0000313" key="5">
    <source>
        <dbReference type="Proteomes" id="UP000635726"/>
    </source>
</evidence>
<dbReference type="GO" id="GO:0000162">
    <property type="term" value="P:L-tryptophan biosynthetic process"/>
    <property type="evidence" value="ECO:0007669"/>
    <property type="project" value="TreeGrafter"/>
</dbReference>